<dbReference type="PANTHER" id="PTHR20898:SF0">
    <property type="entry name" value="DAEDALUS ON 3-RELATED"/>
    <property type="match status" value="1"/>
</dbReference>
<dbReference type="InterPro" id="IPR010512">
    <property type="entry name" value="DUF1091"/>
</dbReference>
<organism evidence="1 2">
    <name type="scientific">Drosophila rubida</name>
    <dbReference type="NCBI Taxonomy" id="30044"/>
    <lineage>
        <taxon>Eukaryota</taxon>
        <taxon>Metazoa</taxon>
        <taxon>Ecdysozoa</taxon>
        <taxon>Arthropoda</taxon>
        <taxon>Hexapoda</taxon>
        <taxon>Insecta</taxon>
        <taxon>Pterygota</taxon>
        <taxon>Neoptera</taxon>
        <taxon>Endopterygota</taxon>
        <taxon>Diptera</taxon>
        <taxon>Brachycera</taxon>
        <taxon>Muscomorpha</taxon>
        <taxon>Ephydroidea</taxon>
        <taxon>Drosophilidae</taxon>
        <taxon>Drosophila</taxon>
    </lineage>
</organism>
<dbReference type="PANTHER" id="PTHR20898">
    <property type="entry name" value="DAEDALUS ON 3-RELATED-RELATED"/>
    <property type="match status" value="1"/>
</dbReference>
<accession>A0AAD4K6H7</accession>
<dbReference type="Proteomes" id="UP001200034">
    <property type="component" value="Unassembled WGS sequence"/>
</dbReference>
<proteinExistence type="predicted"/>
<name>A0AAD4K6H7_9MUSC</name>
<protein>
    <submittedName>
        <fullName evidence="1">Uncharacterized protein</fullName>
    </submittedName>
</protein>
<evidence type="ECO:0000313" key="2">
    <source>
        <dbReference type="Proteomes" id="UP001200034"/>
    </source>
</evidence>
<dbReference type="AlphaFoldDB" id="A0AAD4K6H7"/>
<evidence type="ECO:0000313" key="1">
    <source>
        <dbReference type="EMBL" id="KAH8378470.1"/>
    </source>
</evidence>
<comment type="caution">
    <text evidence="1">The sequence shown here is derived from an EMBL/GenBank/DDBJ whole genome shotgun (WGS) entry which is preliminary data.</text>
</comment>
<feature type="non-terminal residue" evidence="1">
    <location>
        <position position="1"/>
    </location>
</feature>
<sequence>FISQDALVFRMTNAVCESQNKSWVVVNECRLRVVGRNKIIFNFNGKLLQPTNSIMVHVQAFKRANGYKPWLLNYTIDGCRFLRKSYNPFAIYIHSIYISFTNFNHTCPYSGDQIVNGFYLQVDMLKGLPIPNGDYLLAMNWYFYEKKQFTTNLYYTFT</sequence>
<feature type="non-terminal residue" evidence="1">
    <location>
        <position position="158"/>
    </location>
</feature>
<dbReference type="Pfam" id="PF06477">
    <property type="entry name" value="DUF1091"/>
    <property type="match status" value="1"/>
</dbReference>
<keyword evidence="2" id="KW-1185">Reference proteome</keyword>
<reference evidence="1" key="1">
    <citation type="journal article" date="2021" name="Mol. Ecol. Resour.">
        <title>Phylogenomic analyses of the genus Drosophila reveals genomic signals of climate adaptation.</title>
        <authorList>
            <person name="Li F."/>
            <person name="Rane R.V."/>
            <person name="Luria V."/>
            <person name="Xiong Z."/>
            <person name="Chen J."/>
            <person name="Li Z."/>
            <person name="Catullo R.A."/>
            <person name="Griffin P.C."/>
            <person name="Schiffer M."/>
            <person name="Pearce S."/>
            <person name="Lee S.F."/>
            <person name="McElroy K."/>
            <person name="Stocker A."/>
            <person name="Shirriffs J."/>
            <person name="Cockerell F."/>
            <person name="Coppin C."/>
            <person name="Sgro C.M."/>
            <person name="Karger A."/>
            <person name="Cain J.W."/>
            <person name="Weber J.A."/>
            <person name="Santpere G."/>
            <person name="Kirschner M.W."/>
            <person name="Hoffmann A.A."/>
            <person name="Oakeshott J.G."/>
            <person name="Zhang G."/>
        </authorList>
    </citation>
    <scope>NUCLEOTIDE SEQUENCE</scope>
    <source>
        <strain evidence="1">BGI-SZ-2011g</strain>
    </source>
</reference>
<gene>
    <name evidence="1" type="ORF">KR093_011549</name>
</gene>
<dbReference type="SMART" id="SM00697">
    <property type="entry name" value="DM8"/>
    <property type="match status" value="1"/>
</dbReference>
<dbReference type="EMBL" id="JAJJHW010001127">
    <property type="protein sequence ID" value="KAH8378470.1"/>
    <property type="molecule type" value="Genomic_DNA"/>
</dbReference>